<name>A0AAQ3SIP3_PASNO</name>
<proteinExistence type="predicted"/>
<keyword evidence="3" id="KW-1185">Reference proteome</keyword>
<reference evidence="2 3" key="1">
    <citation type="submission" date="2024-02" db="EMBL/GenBank/DDBJ databases">
        <title>High-quality chromosome-scale genome assembly of Pensacola bahiagrass (Paspalum notatum Flugge var. saurae).</title>
        <authorList>
            <person name="Vega J.M."/>
            <person name="Podio M."/>
            <person name="Orjuela J."/>
            <person name="Siena L.A."/>
            <person name="Pessino S.C."/>
            <person name="Combes M.C."/>
            <person name="Mariac C."/>
            <person name="Albertini E."/>
            <person name="Pupilli F."/>
            <person name="Ortiz J.P.A."/>
            <person name="Leblanc O."/>
        </authorList>
    </citation>
    <scope>NUCLEOTIDE SEQUENCE [LARGE SCALE GENOMIC DNA]</scope>
    <source>
        <strain evidence="2">R1</strain>
        <tissue evidence="2">Leaf</tissue>
    </source>
</reference>
<evidence type="ECO:0000313" key="2">
    <source>
        <dbReference type="EMBL" id="WVZ50715.1"/>
    </source>
</evidence>
<feature type="non-terminal residue" evidence="2">
    <location>
        <position position="1"/>
    </location>
</feature>
<gene>
    <name evidence="2" type="ORF">U9M48_001945</name>
</gene>
<feature type="region of interest" description="Disordered" evidence="1">
    <location>
        <begin position="49"/>
        <end position="73"/>
    </location>
</feature>
<evidence type="ECO:0000313" key="3">
    <source>
        <dbReference type="Proteomes" id="UP001341281"/>
    </source>
</evidence>
<evidence type="ECO:0000256" key="1">
    <source>
        <dbReference type="SAM" id="MobiDB-lite"/>
    </source>
</evidence>
<protein>
    <submittedName>
        <fullName evidence="2">Uncharacterized protein</fullName>
    </submittedName>
</protein>
<dbReference type="Proteomes" id="UP001341281">
    <property type="component" value="Chromosome 01"/>
</dbReference>
<dbReference type="EMBL" id="CP144745">
    <property type="protein sequence ID" value="WVZ50715.1"/>
    <property type="molecule type" value="Genomic_DNA"/>
</dbReference>
<sequence>MAFPISTTTQCPASQTYPSPASLPLSSRTAAISACLVAVSRYPAPLRPLQSLSQGGASTPRKDNGYESSPRPSGLGAYKVAKEGFMLLQFVWLDTQVEPFYLWSLNQVTMSQTPQLRRLSVEELWQMKTMASSKDDSNGGWTTERRCYHETDGKGLVCVAKDNDSAVRRLSVDIVANENN</sequence>
<organism evidence="2 3">
    <name type="scientific">Paspalum notatum var. saurae</name>
    <dbReference type="NCBI Taxonomy" id="547442"/>
    <lineage>
        <taxon>Eukaryota</taxon>
        <taxon>Viridiplantae</taxon>
        <taxon>Streptophyta</taxon>
        <taxon>Embryophyta</taxon>
        <taxon>Tracheophyta</taxon>
        <taxon>Spermatophyta</taxon>
        <taxon>Magnoliopsida</taxon>
        <taxon>Liliopsida</taxon>
        <taxon>Poales</taxon>
        <taxon>Poaceae</taxon>
        <taxon>PACMAD clade</taxon>
        <taxon>Panicoideae</taxon>
        <taxon>Andropogonodae</taxon>
        <taxon>Paspaleae</taxon>
        <taxon>Paspalinae</taxon>
        <taxon>Paspalum</taxon>
    </lineage>
</organism>
<dbReference type="AlphaFoldDB" id="A0AAQ3SIP3"/>
<accession>A0AAQ3SIP3</accession>